<dbReference type="OrthoDB" id="10254377at2759"/>
<accession>A0A8T2KM72</accession>
<evidence type="ECO:0000313" key="2">
    <source>
        <dbReference type="EMBL" id="KAG8456427.1"/>
    </source>
</evidence>
<feature type="domain" description="PH" evidence="1">
    <location>
        <begin position="25"/>
        <end position="101"/>
    </location>
</feature>
<comment type="caution">
    <text evidence="2">The sequence shown here is derived from an EMBL/GenBank/DDBJ whole genome shotgun (WGS) entry which is preliminary data.</text>
</comment>
<dbReference type="InterPro" id="IPR011993">
    <property type="entry name" value="PH-like_dom_sf"/>
</dbReference>
<dbReference type="SUPFAM" id="SSF50729">
    <property type="entry name" value="PH domain-like"/>
    <property type="match status" value="1"/>
</dbReference>
<dbReference type="EMBL" id="JAACNH010000001">
    <property type="protein sequence ID" value="KAG8456427.1"/>
    <property type="molecule type" value="Genomic_DNA"/>
</dbReference>
<dbReference type="Proteomes" id="UP000812440">
    <property type="component" value="Chromosome 1"/>
</dbReference>
<dbReference type="Gene3D" id="2.30.29.30">
    <property type="entry name" value="Pleckstrin-homology domain (PH domain)/Phosphotyrosine-binding domain (PTB)"/>
    <property type="match status" value="1"/>
</dbReference>
<name>A0A8T2KM72_9PIPI</name>
<proteinExistence type="predicted"/>
<reference evidence="2" key="1">
    <citation type="thesis" date="2020" institute="ProQuest LLC" country="789 East Eisenhower Parkway, Ann Arbor, MI, USA">
        <title>Comparative Genomics and Chromosome Evolution.</title>
        <authorList>
            <person name="Mudd A.B."/>
        </authorList>
    </citation>
    <scope>NUCLEOTIDE SEQUENCE</scope>
    <source>
        <strain evidence="2">Female2</strain>
        <tissue evidence="2">Blood</tissue>
    </source>
</reference>
<sequence>MQKAVRCNEAHAVHLALVARKEGTKRGVLGKKAAETNRWHDKWFALYQNVLFYFESEQSGRPSGMYLLEGGSCERVTPPLVASGGKDTMEKQQTPSQILYTCEKTGKSDRSSHSLLPNLNAEGCELFAKSCAATQLFLFSVIHEAVACM</sequence>
<evidence type="ECO:0000313" key="3">
    <source>
        <dbReference type="Proteomes" id="UP000812440"/>
    </source>
</evidence>
<evidence type="ECO:0000259" key="1">
    <source>
        <dbReference type="Pfam" id="PF00169"/>
    </source>
</evidence>
<dbReference type="AlphaFoldDB" id="A0A8T2KM72"/>
<dbReference type="InterPro" id="IPR001849">
    <property type="entry name" value="PH_domain"/>
</dbReference>
<gene>
    <name evidence="2" type="ORF">GDO86_002272</name>
</gene>
<keyword evidence="3" id="KW-1185">Reference proteome</keyword>
<dbReference type="Pfam" id="PF00169">
    <property type="entry name" value="PH"/>
    <property type="match status" value="1"/>
</dbReference>
<organism evidence="2 3">
    <name type="scientific">Hymenochirus boettgeri</name>
    <name type="common">Congo dwarf clawed frog</name>
    <dbReference type="NCBI Taxonomy" id="247094"/>
    <lineage>
        <taxon>Eukaryota</taxon>
        <taxon>Metazoa</taxon>
        <taxon>Chordata</taxon>
        <taxon>Craniata</taxon>
        <taxon>Vertebrata</taxon>
        <taxon>Euteleostomi</taxon>
        <taxon>Amphibia</taxon>
        <taxon>Batrachia</taxon>
        <taxon>Anura</taxon>
        <taxon>Pipoidea</taxon>
        <taxon>Pipidae</taxon>
        <taxon>Pipinae</taxon>
        <taxon>Hymenochirus</taxon>
    </lineage>
</organism>
<protein>
    <recommendedName>
        <fullName evidence="1">PH domain-containing protein</fullName>
    </recommendedName>
</protein>